<gene>
    <name evidence="6" type="ORF">HK415_12985</name>
</gene>
<sequence>MMDAMLAQAGREALARLPLVAILRGITPPEAGAVGDALVDAGWRLLEVPLNSPDPLQSIAALARRHPNAIVGAGTVRTPDEVRAVHAAGGRLVVSPHVDARVVQAATQLGMAAVPGVMTPTEAFAALDAGASALKLFPAEMIPPGAVKALRAVLPADAVLMPVGGIAPGTMAAYRDAGAGGFGIGSALYKPGMDAQAVAAAAQAFAAAWSGTIRA</sequence>
<dbReference type="InterPro" id="IPR000887">
    <property type="entry name" value="Aldlse_KDPG_KHG"/>
</dbReference>
<evidence type="ECO:0000256" key="4">
    <source>
        <dbReference type="ARBA" id="ARBA00023239"/>
    </source>
</evidence>
<dbReference type="EC" id="4.1.2.21" evidence="6"/>
<dbReference type="SUPFAM" id="SSF51569">
    <property type="entry name" value="Aldolase"/>
    <property type="match status" value="1"/>
</dbReference>
<dbReference type="Proteomes" id="UP000552954">
    <property type="component" value="Unassembled WGS sequence"/>
</dbReference>
<comment type="subunit">
    <text evidence="3">Homotrimer.</text>
</comment>
<keyword evidence="5" id="KW-0119">Carbohydrate metabolism</keyword>
<organism evidence="6 7">
    <name type="scientific">Ramlibacter montanisoli</name>
    <dbReference type="NCBI Taxonomy" id="2732512"/>
    <lineage>
        <taxon>Bacteria</taxon>
        <taxon>Pseudomonadati</taxon>
        <taxon>Pseudomonadota</taxon>
        <taxon>Betaproteobacteria</taxon>
        <taxon>Burkholderiales</taxon>
        <taxon>Comamonadaceae</taxon>
        <taxon>Ramlibacter</taxon>
    </lineage>
</organism>
<comment type="pathway">
    <text evidence="1">Carbohydrate acid metabolism.</text>
</comment>
<dbReference type="NCBIfam" id="NF006600">
    <property type="entry name" value="PRK09140.1"/>
    <property type="match status" value="1"/>
</dbReference>
<keyword evidence="7" id="KW-1185">Reference proteome</keyword>
<dbReference type="CDD" id="cd00452">
    <property type="entry name" value="KDPG_aldolase"/>
    <property type="match status" value="1"/>
</dbReference>
<dbReference type="PANTHER" id="PTHR30246:SF1">
    <property type="entry name" value="2-DEHYDRO-3-DEOXY-6-PHOSPHOGALACTONATE ALDOLASE-RELATED"/>
    <property type="match status" value="1"/>
</dbReference>
<evidence type="ECO:0000256" key="1">
    <source>
        <dbReference type="ARBA" id="ARBA00004761"/>
    </source>
</evidence>
<accession>A0A849K8P8</accession>
<evidence type="ECO:0000313" key="6">
    <source>
        <dbReference type="EMBL" id="NNU43870.1"/>
    </source>
</evidence>
<dbReference type="PANTHER" id="PTHR30246">
    <property type="entry name" value="2-KETO-3-DEOXY-6-PHOSPHOGLUCONATE ALDOLASE"/>
    <property type="match status" value="1"/>
</dbReference>
<dbReference type="Gene3D" id="3.20.20.70">
    <property type="entry name" value="Aldolase class I"/>
    <property type="match status" value="1"/>
</dbReference>
<evidence type="ECO:0000256" key="2">
    <source>
        <dbReference type="ARBA" id="ARBA00006906"/>
    </source>
</evidence>
<comment type="caution">
    <text evidence="6">The sequence shown here is derived from an EMBL/GenBank/DDBJ whole genome shotgun (WGS) entry which is preliminary data.</text>
</comment>
<comment type="similarity">
    <text evidence="2">Belongs to the KHG/KDPG aldolase family.</text>
</comment>
<reference evidence="6 7" key="1">
    <citation type="submission" date="2020-05" db="EMBL/GenBank/DDBJ databases">
        <authorList>
            <person name="Khan S.A."/>
            <person name="Jeon C.O."/>
            <person name="Chun B.H."/>
        </authorList>
    </citation>
    <scope>NUCLEOTIDE SEQUENCE [LARGE SCALE GENOMIC DNA]</scope>
    <source>
        <strain evidence="6 7">B156</strain>
    </source>
</reference>
<evidence type="ECO:0000256" key="5">
    <source>
        <dbReference type="ARBA" id="ARBA00023277"/>
    </source>
</evidence>
<dbReference type="Pfam" id="PF01081">
    <property type="entry name" value="Aldolase"/>
    <property type="match status" value="1"/>
</dbReference>
<protein>
    <submittedName>
        <fullName evidence="6">2-dehydro-3-deoxy-6-phosphogalactonate aldolase</fullName>
        <ecNumber evidence="6">4.1.2.21</ecNumber>
    </submittedName>
</protein>
<keyword evidence="4 6" id="KW-0456">Lyase</keyword>
<proteinExistence type="inferred from homology"/>
<evidence type="ECO:0000256" key="3">
    <source>
        <dbReference type="ARBA" id="ARBA00011233"/>
    </source>
</evidence>
<dbReference type="EMBL" id="JABFCS010000001">
    <property type="protein sequence ID" value="NNU43870.1"/>
    <property type="molecule type" value="Genomic_DNA"/>
</dbReference>
<name>A0A849K8P8_9BURK</name>
<dbReference type="AlphaFoldDB" id="A0A849K8P8"/>
<dbReference type="GO" id="GO:0008674">
    <property type="term" value="F:2-dehydro-3-deoxy-6-phosphogalactonate aldolase activity"/>
    <property type="evidence" value="ECO:0007669"/>
    <property type="project" value="UniProtKB-EC"/>
</dbReference>
<reference evidence="6 7" key="2">
    <citation type="submission" date="2020-06" db="EMBL/GenBank/DDBJ databases">
        <title>Ramlibacter rhizophilus sp. nov., isolated from rhizosphere soil of national flower Mugunghwa from South Korea.</title>
        <authorList>
            <person name="Zheng-Fei Y."/>
            <person name="Huan T."/>
        </authorList>
    </citation>
    <scope>NUCLEOTIDE SEQUENCE [LARGE SCALE GENOMIC DNA]</scope>
    <source>
        <strain evidence="6 7">B156</strain>
    </source>
</reference>
<dbReference type="InterPro" id="IPR013785">
    <property type="entry name" value="Aldolase_TIM"/>
</dbReference>
<evidence type="ECO:0000313" key="7">
    <source>
        <dbReference type="Proteomes" id="UP000552954"/>
    </source>
</evidence>